<accession>A0AB35FX86</accession>
<keyword evidence="3 5" id="KW-0808">Transferase</keyword>
<dbReference type="AlphaFoldDB" id="A0AB35FX86"/>
<dbReference type="PANTHER" id="PTHR43685:SF5">
    <property type="entry name" value="GLYCOSYLTRANSFERASE EPSE-RELATED"/>
    <property type="match status" value="1"/>
</dbReference>
<feature type="domain" description="Glycosyltransferase 2-like" evidence="4">
    <location>
        <begin position="7"/>
        <end position="174"/>
    </location>
</feature>
<organism evidence="5 6">
    <name type="scientific">Leuconostoc gelidum subsp. gelidum</name>
    <dbReference type="NCBI Taxonomy" id="1607839"/>
    <lineage>
        <taxon>Bacteria</taxon>
        <taxon>Bacillati</taxon>
        <taxon>Bacillota</taxon>
        <taxon>Bacilli</taxon>
        <taxon>Lactobacillales</taxon>
        <taxon>Lactobacillaceae</taxon>
        <taxon>Leuconostoc</taxon>
        <taxon>Leuconostoc gelidum group</taxon>
    </lineage>
</organism>
<dbReference type="EC" id="2.4.-.-" evidence="5"/>
<name>A0AB35FX86_LEUGE</name>
<proteinExistence type="inferred from homology"/>
<dbReference type="RefSeq" id="WP_135198291.1">
    <property type="nucleotide sequence ID" value="NZ_JAHBFV010000003.1"/>
</dbReference>
<sequence>MSIGKVSVVMATYNGEKYIFNQLESLRMQNYSIDEVIICDDCSTDKTLGIIQKYILTNSLTTWSVEQNTKNLGWKQTFWNLLHEAHYDFIFLSDQDDIWNINKINLLRSIMFKNQEIQLLASAFTPFYKNNINLLLNEGSDSNNDIRIDKLAFVDNFLKVTRPGCSFVIRKTLVSDADSYWSKNQPHDFVLWNTALLNGGAYLLNQSLIYWRVHHTSADFSRKYSVREMILNPVNVHHTALIKKKQYIDFNLSFLSECIQNRNNKYFSIVSTKYNFLTLRKKYLVEHSFFLFFRSFLKYNKNYHLKMCLGDIYFIFGSKIFGSEDIS</sequence>
<comment type="similarity">
    <text evidence="1">Belongs to the glycosyltransferase 2 family.</text>
</comment>
<evidence type="ECO:0000256" key="1">
    <source>
        <dbReference type="ARBA" id="ARBA00006739"/>
    </source>
</evidence>
<evidence type="ECO:0000256" key="3">
    <source>
        <dbReference type="ARBA" id="ARBA00022679"/>
    </source>
</evidence>
<dbReference type="EMBL" id="JAHBFV010000003">
    <property type="protein sequence ID" value="MBZ6015189.1"/>
    <property type="molecule type" value="Genomic_DNA"/>
</dbReference>
<evidence type="ECO:0000256" key="2">
    <source>
        <dbReference type="ARBA" id="ARBA00022676"/>
    </source>
</evidence>
<gene>
    <name evidence="5" type="ORF">KII88_01340</name>
</gene>
<comment type="caution">
    <text evidence="5">The sequence shown here is derived from an EMBL/GenBank/DDBJ whole genome shotgun (WGS) entry which is preliminary data.</text>
</comment>
<dbReference type="SUPFAM" id="SSF53448">
    <property type="entry name" value="Nucleotide-diphospho-sugar transferases"/>
    <property type="match status" value="1"/>
</dbReference>
<evidence type="ECO:0000259" key="4">
    <source>
        <dbReference type="Pfam" id="PF00535"/>
    </source>
</evidence>
<dbReference type="GO" id="GO:0016757">
    <property type="term" value="F:glycosyltransferase activity"/>
    <property type="evidence" value="ECO:0007669"/>
    <property type="project" value="UniProtKB-KW"/>
</dbReference>
<dbReference type="PANTHER" id="PTHR43685">
    <property type="entry name" value="GLYCOSYLTRANSFERASE"/>
    <property type="match status" value="1"/>
</dbReference>
<dbReference type="InterPro" id="IPR001173">
    <property type="entry name" value="Glyco_trans_2-like"/>
</dbReference>
<dbReference type="Proteomes" id="UP000727071">
    <property type="component" value="Unassembled WGS sequence"/>
</dbReference>
<reference evidence="5" key="1">
    <citation type="submission" date="2021-05" db="EMBL/GenBank/DDBJ databases">
        <title>Pangenome of Leuconostoc gelidum warrants species status for Leuconostoc gelidum subsp. gasicomitatum.</title>
        <authorList>
            <person name="Johansson P."/>
            <person name="Sade E."/>
            <person name="Hultman J."/>
            <person name="Auvinen P."/>
            <person name="Bjorkroth J."/>
        </authorList>
    </citation>
    <scope>NUCLEOTIDE SEQUENCE</scope>
    <source>
        <strain evidence="5">C220d</strain>
    </source>
</reference>
<dbReference type="Gene3D" id="3.90.550.10">
    <property type="entry name" value="Spore Coat Polysaccharide Biosynthesis Protein SpsA, Chain A"/>
    <property type="match status" value="1"/>
</dbReference>
<dbReference type="InterPro" id="IPR029044">
    <property type="entry name" value="Nucleotide-diphossugar_trans"/>
</dbReference>
<evidence type="ECO:0000313" key="5">
    <source>
        <dbReference type="EMBL" id="MBZ6015189.1"/>
    </source>
</evidence>
<dbReference type="Pfam" id="PF00535">
    <property type="entry name" value="Glycos_transf_2"/>
    <property type="match status" value="1"/>
</dbReference>
<dbReference type="InterPro" id="IPR050834">
    <property type="entry name" value="Glycosyltransf_2"/>
</dbReference>
<keyword evidence="2 5" id="KW-0328">Glycosyltransferase</keyword>
<evidence type="ECO:0000313" key="6">
    <source>
        <dbReference type="Proteomes" id="UP000727071"/>
    </source>
</evidence>
<protein>
    <submittedName>
        <fullName evidence="5">Glycosyltransferase</fullName>
        <ecNumber evidence="5">2.4.-.-</ecNumber>
    </submittedName>
</protein>